<dbReference type="Gene3D" id="3.90.380.10">
    <property type="entry name" value="Naphthalene 1,2-dioxygenase Alpha Subunit, Chain A, domain 1"/>
    <property type="match status" value="1"/>
</dbReference>
<evidence type="ECO:0000256" key="9">
    <source>
        <dbReference type="ARBA" id="ARBA00023136"/>
    </source>
</evidence>
<evidence type="ECO:0000256" key="2">
    <source>
        <dbReference type="ARBA" id="ARBA00022692"/>
    </source>
</evidence>
<keyword evidence="9 11" id="KW-0472">Membrane</keyword>
<dbReference type="Pfam" id="PF00355">
    <property type="entry name" value="Rieske"/>
    <property type="match status" value="1"/>
</dbReference>
<dbReference type="PANTHER" id="PTHR21266:SF32">
    <property type="entry name" value="CHOLESTEROL 7-DESATURASE NVD"/>
    <property type="match status" value="1"/>
</dbReference>
<sequence>MQLLEQRCRAQQVAGSSRALHARPILPARQVQLQRRRSSVIIPRTAAPSVEEVTQTATAGTAQLAGEQHNGSTSAPQQQQQPQQQQDDSTFSWTKHWWPVTPLSYLDPKKPVPVTLLGHTYVVWFDPKAEQGQGKWRLMEDRCPHRLAPLSEGRINEDGTLMCSYHGWQFAGSGECTRIPQIGDPAKMKAACASPRACVASFPTTVVNGLLYAWLEAGPAAEAEAAAVKPYVMPELEASKIKMWGMTEQPVDYTFWLEQGMDPTHANYLHHTCGFPMSDALPMPGEALPKEVDLKEGYLWKHGNYTTKHVGMNAERQFVPPNSLRVVYDRGFVRGFATMGTPVQPGVSRVFFAFVTPPDMKLPPAFKLLGKMPHWLRMQSPLADQDTVVNAKQEAYMRSLNLTTKEYAAFARADQGVLAAHRWFEAAGYEEMWKQRMGSSYIPDSSSSSSSSNSSSAEAASSSSADATSSSASSSSSSSTGVGARYAYKPYTPPKDESFYFDWYERHTKNCAECQAGMKLTEQAANAAAVAALLLVIAAASFAAAAKTLLSPGVLLCGLLAAGAVWLRVKLIDFRHGQFVSSRYRWQKDGGLSLVKGDPIKLY</sequence>
<keyword evidence="7" id="KW-0408">Iron</keyword>
<feature type="transmembrane region" description="Helical" evidence="11">
    <location>
        <begin position="549"/>
        <end position="569"/>
    </location>
</feature>
<organism evidence="13 14">
    <name type="scientific">Tetradesmus obliquus</name>
    <name type="common">Green alga</name>
    <name type="synonym">Acutodesmus obliquus</name>
    <dbReference type="NCBI Taxonomy" id="3088"/>
    <lineage>
        <taxon>Eukaryota</taxon>
        <taxon>Viridiplantae</taxon>
        <taxon>Chlorophyta</taxon>
        <taxon>core chlorophytes</taxon>
        <taxon>Chlorophyceae</taxon>
        <taxon>CS clade</taxon>
        <taxon>Sphaeropleales</taxon>
        <taxon>Scenedesmaceae</taxon>
        <taxon>Tetradesmus</taxon>
    </lineage>
</organism>
<evidence type="ECO:0000256" key="11">
    <source>
        <dbReference type="SAM" id="Phobius"/>
    </source>
</evidence>
<keyword evidence="4" id="KW-0479">Metal-binding</keyword>
<evidence type="ECO:0000259" key="12">
    <source>
        <dbReference type="PROSITE" id="PS51296"/>
    </source>
</evidence>
<evidence type="ECO:0000256" key="6">
    <source>
        <dbReference type="ARBA" id="ARBA00023002"/>
    </source>
</evidence>
<gene>
    <name evidence="13" type="ORF">OEZ85_009875</name>
</gene>
<dbReference type="Gene3D" id="2.102.10.10">
    <property type="entry name" value="Rieske [2Fe-2S] iron-sulphur domain"/>
    <property type="match status" value="1"/>
</dbReference>
<protein>
    <recommendedName>
        <fullName evidence="12">Rieske domain-containing protein</fullName>
    </recommendedName>
</protein>
<dbReference type="SUPFAM" id="SSF50022">
    <property type="entry name" value="ISP domain"/>
    <property type="match status" value="1"/>
</dbReference>
<keyword evidence="6" id="KW-0560">Oxidoreductase</keyword>
<evidence type="ECO:0000256" key="8">
    <source>
        <dbReference type="ARBA" id="ARBA00023014"/>
    </source>
</evidence>
<dbReference type="InterPro" id="IPR036922">
    <property type="entry name" value="Rieske_2Fe-2S_sf"/>
</dbReference>
<keyword evidence="2 11" id="KW-0812">Transmembrane</keyword>
<dbReference type="SUPFAM" id="SSF55961">
    <property type="entry name" value="Bet v1-like"/>
    <property type="match status" value="1"/>
</dbReference>
<dbReference type="InterPro" id="IPR050584">
    <property type="entry name" value="Cholesterol_7-desaturase"/>
</dbReference>
<accession>A0ABY8UAK1</accession>
<name>A0ABY8UAK1_TETOB</name>
<dbReference type="InterPro" id="IPR017941">
    <property type="entry name" value="Rieske_2Fe-2S"/>
</dbReference>
<evidence type="ECO:0000313" key="13">
    <source>
        <dbReference type="EMBL" id="WIA18415.1"/>
    </source>
</evidence>
<dbReference type="EMBL" id="CP126216">
    <property type="protein sequence ID" value="WIA18415.1"/>
    <property type="molecule type" value="Genomic_DNA"/>
</dbReference>
<evidence type="ECO:0000256" key="5">
    <source>
        <dbReference type="ARBA" id="ARBA00022989"/>
    </source>
</evidence>
<keyword evidence="14" id="KW-1185">Reference proteome</keyword>
<feature type="compositionally biased region" description="Low complexity" evidence="10">
    <location>
        <begin position="445"/>
        <end position="479"/>
    </location>
</feature>
<evidence type="ECO:0000313" key="14">
    <source>
        <dbReference type="Proteomes" id="UP001244341"/>
    </source>
</evidence>
<keyword evidence="3" id="KW-0001">2Fe-2S</keyword>
<proteinExistence type="predicted"/>
<keyword evidence="5 11" id="KW-1133">Transmembrane helix</keyword>
<dbReference type="PROSITE" id="PS51296">
    <property type="entry name" value="RIESKE"/>
    <property type="match status" value="1"/>
</dbReference>
<evidence type="ECO:0000256" key="4">
    <source>
        <dbReference type="ARBA" id="ARBA00022723"/>
    </source>
</evidence>
<dbReference type="Proteomes" id="UP001244341">
    <property type="component" value="Chromosome 9b"/>
</dbReference>
<dbReference type="PANTHER" id="PTHR21266">
    <property type="entry name" value="IRON-SULFUR DOMAIN CONTAINING PROTEIN"/>
    <property type="match status" value="1"/>
</dbReference>
<comment type="subcellular location">
    <subcellularLocation>
        <location evidence="1">Membrane</location>
    </subcellularLocation>
</comment>
<reference evidence="13 14" key="1">
    <citation type="submission" date="2023-05" db="EMBL/GenBank/DDBJ databases">
        <title>A 100% complete, gapless, phased diploid assembly of the Scenedesmus obliquus UTEX 3031 genome.</title>
        <authorList>
            <person name="Biondi T.C."/>
            <person name="Hanschen E.R."/>
            <person name="Kwon T."/>
            <person name="Eng W."/>
            <person name="Kruse C.P.S."/>
            <person name="Koehler S.I."/>
            <person name="Kunde Y."/>
            <person name="Gleasner C.D."/>
            <person name="You Mak K.T."/>
            <person name="Polle J."/>
            <person name="Hovde B.T."/>
            <person name="Starkenburg S.R."/>
        </authorList>
    </citation>
    <scope>NUCLEOTIDE SEQUENCE [LARGE SCALE GENOMIC DNA]</scope>
    <source>
        <strain evidence="13 14">DOE0152z</strain>
    </source>
</reference>
<feature type="region of interest" description="Disordered" evidence="10">
    <location>
        <begin position="65"/>
        <end position="90"/>
    </location>
</feature>
<evidence type="ECO:0000256" key="3">
    <source>
        <dbReference type="ARBA" id="ARBA00022714"/>
    </source>
</evidence>
<feature type="compositionally biased region" description="Low complexity" evidence="10">
    <location>
        <begin position="76"/>
        <end position="86"/>
    </location>
</feature>
<feature type="region of interest" description="Disordered" evidence="10">
    <location>
        <begin position="444"/>
        <end position="482"/>
    </location>
</feature>
<feature type="domain" description="Rieske" evidence="12">
    <location>
        <begin position="98"/>
        <end position="213"/>
    </location>
</feature>
<evidence type="ECO:0000256" key="10">
    <source>
        <dbReference type="SAM" id="MobiDB-lite"/>
    </source>
</evidence>
<evidence type="ECO:0000256" key="7">
    <source>
        <dbReference type="ARBA" id="ARBA00023004"/>
    </source>
</evidence>
<feature type="transmembrane region" description="Helical" evidence="11">
    <location>
        <begin position="524"/>
        <end position="543"/>
    </location>
</feature>
<evidence type="ECO:0000256" key="1">
    <source>
        <dbReference type="ARBA" id="ARBA00004370"/>
    </source>
</evidence>
<keyword evidence="8" id="KW-0411">Iron-sulfur</keyword>